<keyword evidence="3" id="KW-1185">Reference proteome</keyword>
<accession>A0A369UQ35</accession>
<dbReference type="EMBL" id="QQAH01000009">
    <property type="protein sequence ID" value="RDD81838.1"/>
    <property type="molecule type" value="Genomic_DNA"/>
</dbReference>
<dbReference type="Gene3D" id="3.90.190.10">
    <property type="entry name" value="Protein tyrosine phosphatase superfamily"/>
    <property type="match status" value="1"/>
</dbReference>
<dbReference type="PANTHER" id="PTHR31126">
    <property type="entry name" value="TYROSINE-PROTEIN PHOSPHATASE"/>
    <property type="match status" value="1"/>
</dbReference>
<comment type="caution">
    <text evidence="2">The sequence shown here is derived from an EMBL/GenBank/DDBJ whole genome shotgun (WGS) entry which is preliminary data.</text>
</comment>
<evidence type="ECO:0000256" key="1">
    <source>
        <dbReference type="ARBA" id="ARBA00009580"/>
    </source>
</evidence>
<organism evidence="2 3">
    <name type="scientific">Dyella tabacisoli</name>
    <dbReference type="NCBI Taxonomy" id="2282381"/>
    <lineage>
        <taxon>Bacteria</taxon>
        <taxon>Pseudomonadati</taxon>
        <taxon>Pseudomonadota</taxon>
        <taxon>Gammaproteobacteria</taxon>
        <taxon>Lysobacterales</taxon>
        <taxon>Rhodanobacteraceae</taxon>
        <taxon>Dyella</taxon>
    </lineage>
</organism>
<evidence type="ECO:0000313" key="3">
    <source>
        <dbReference type="Proteomes" id="UP000253782"/>
    </source>
</evidence>
<dbReference type="PANTHER" id="PTHR31126:SF1">
    <property type="entry name" value="TYROSINE SPECIFIC PROTEIN PHOSPHATASES DOMAIN-CONTAINING PROTEIN"/>
    <property type="match status" value="1"/>
</dbReference>
<gene>
    <name evidence="2" type="ORF">DVJ77_09760</name>
</gene>
<dbReference type="OrthoDB" id="1188001at2"/>
<dbReference type="SUPFAM" id="SSF52799">
    <property type="entry name" value="(Phosphotyrosine protein) phosphatases II"/>
    <property type="match status" value="1"/>
</dbReference>
<dbReference type="InterPro" id="IPR029021">
    <property type="entry name" value="Prot-tyrosine_phosphatase-like"/>
</dbReference>
<sequence length="239" mass="27227">MHNTRDLGGIVAANGQSVQKGRLFRSGNPGLATESDIQYLQKLNLEVVLDFRTAEEKSPKEQAFAKRFNWVADPVLSGDMSVNSMRSKIKTSTPEQMDMFMRQTYRDLPVKYQTQFTAFLKLAEQNKTMLYHCTAGKDRTGFATLLLLSALGVDRDTIMANYLESNRYNESYNQMTMSVMQAQNIDPKVLAQVLTVKKEYLQAAMQSIDEKYGGMDHYLRHTLGIDVELLRKNYLNSQP</sequence>
<reference evidence="2 3" key="1">
    <citation type="submission" date="2018-07" db="EMBL/GenBank/DDBJ databases">
        <title>Dyella tabacisoli L4-6T, whole genome shotgun sequence.</title>
        <authorList>
            <person name="Zhou X.-K."/>
            <person name="Li W.-J."/>
            <person name="Duan Y.-Q."/>
        </authorList>
    </citation>
    <scope>NUCLEOTIDE SEQUENCE [LARGE SCALE GENOMIC DNA]</scope>
    <source>
        <strain evidence="2 3">L4-6</strain>
    </source>
</reference>
<dbReference type="InterPro" id="IPR026893">
    <property type="entry name" value="Tyr/Ser_Pase_IphP-type"/>
</dbReference>
<evidence type="ECO:0000313" key="2">
    <source>
        <dbReference type="EMBL" id="RDD81838.1"/>
    </source>
</evidence>
<name>A0A369UQ35_9GAMM</name>
<proteinExistence type="inferred from homology"/>
<dbReference type="AlphaFoldDB" id="A0A369UQ35"/>
<protein>
    <submittedName>
        <fullName evidence="2">Protein-tyrosine-phosphatase</fullName>
    </submittedName>
</protein>
<dbReference type="GO" id="GO:0004721">
    <property type="term" value="F:phosphoprotein phosphatase activity"/>
    <property type="evidence" value="ECO:0007669"/>
    <property type="project" value="InterPro"/>
</dbReference>
<dbReference type="Pfam" id="PF13350">
    <property type="entry name" value="Y_phosphatase3"/>
    <property type="match status" value="1"/>
</dbReference>
<comment type="similarity">
    <text evidence="1">Belongs to the protein-tyrosine phosphatase family.</text>
</comment>
<dbReference type="Proteomes" id="UP000253782">
    <property type="component" value="Unassembled WGS sequence"/>
</dbReference>